<dbReference type="EMBL" id="SPUK01000012">
    <property type="protein sequence ID" value="TQV93449.1"/>
    <property type="molecule type" value="Genomic_DNA"/>
</dbReference>
<sequence length="72" mass="8095">MGSGAARWPGRTRTNRQRDARCRHCVRAGHGLRVEMMGQKSSQDKRGKEIETENVQAAICRDESAPVNRSRS</sequence>
<evidence type="ECO:0000256" key="1">
    <source>
        <dbReference type="SAM" id="MobiDB-lite"/>
    </source>
</evidence>
<evidence type="ECO:0000313" key="3">
    <source>
        <dbReference type="Proteomes" id="UP000315783"/>
    </source>
</evidence>
<name>A0A545VU28_9HYPO</name>
<comment type="caution">
    <text evidence="2">The sequence shown here is derived from an EMBL/GenBank/DDBJ whole genome shotgun (WGS) entry which is preliminary data.</text>
</comment>
<protein>
    <submittedName>
        <fullName evidence="2">Uncharacterized protein</fullName>
    </submittedName>
</protein>
<proteinExistence type="predicted"/>
<feature type="region of interest" description="Disordered" evidence="1">
    <location>
        <begin position="1"/>
        <end position="20"/>
    </location>
</feature>
<accession>A0A545VU28</accession>
<reference evidence="2 3" key="1">
    <citation type="journal article" date="2019" name="Appl. Microbiol. Biotechnol.">
        <title>Genome sequence of Isaria javanica and comparative genome analysis insights into family S53 peptidase evolution in fungal entomopathogens.</title>
        <authorList>
            <person name="Lin R."/>
            <person name="Zhang X."/>
            <person name="Xin B."/>
            <person name="Zou M."/>
            <person name="Gao Y."/>
            <person name="Qin F."/>
            <person name="Hu Q."/>
            <person name="Xie B."/>
            <person name="Cheng X."/>
        </authorList>
    </citation>
    <scope>NUCLEOTIDE SEQUENCE [LARGE SCALE GENOMIC DNA]</scope>
    <source>
        <strain evidence="2 3">IJ1G</strain>
    </source>
</reference>
<organism evidence="2 3">
    <name type="scientific">Cordyceps javanica</name>
    <dbReference type="NCBI Taxonomy" id="43265"/>
    <lineage>
        <taxon>Eukaryota</taxon>
        <taxon>Fungi</taxon>
        <taxon>Dikarya</taxon>
        <taxon>Ascomycota</taxon>
        <taxon>Pezizomycotina</taxon>
        <taxon>Sordariomycetes</taxon>
        <taxon>Hypocreomycetidae</taxon>
        <taxon>Hypocreales</taxon>
        <taxon>Cordycipitaceae</taxon>
        <taxon>Cordyceps</taxon>
    </lineage>
</organism>
<keyword evidence="3" id="KW-1185">Reference proteome</keyword>
<evidence type="ECO:0000313" key="2">
    <source>
        <dbReference type="EMBL" id="TQV93449.1"/>
    </source>
</evidence>
<feature type="region of interest" description="Disordered" evidence="1">
    <location>
        <begin position="37"/>
        <end position="72"/>
    </location>
</feature>
<dbReference type="Proteomes" id="UP000315783">
    <property type="component" value="Unassembled WGS sequence"/>
</dbReference>
<gene>
    <name evidence="2" type="ORF">IF1G_08027</name>
</gene>
<feature type="compositionally biased region" description="Basic and acidic residues" evidence="1">
    <location>
        <begin position="42"/>
        <end position="51"/>
    </location>
</feature>
<dbReference type="AlphaFoldDB" id="A0A545VU28"/>